<evidence type="ECO:0000256" key="4">
    <source>
        <dbReference type="ARBA" id="ARBA00023136"/>
    </source>
</evidence>
<feature type="transmembrane region" description="Helical" evidence="5">
    <location>
        <begin position="124"/>
        <end position="149"/>
    </location>
</feature>
<gene>
    <name evidence="6" type="ORF">AAE3_LOCUS3830</name>
</gene>
<feature type="transmembrane region" description="Helical" evidence="5">
    <location>
        <begin position="196"/>
        <end position="217"/>
    </location>
</feature>
<dbReference type="AlphaFoldDB" id="A0A8S0WGH8"/>
<keyword evidence="4 5" id="KW-0472">Membrane</keyword>
<organism evidence="6 7">
    <name type="scientific">Cyclocybe aegerita</name>
    <name type="common">Black poplar mushroom</name>
    <name type="synonym">Agrocybe aegerita</name>
    <dbReference type="NCBI Taxonomy" id="1973307"/>
    <lineage>
        <taxon>Eukaryota</taxon>
        <taxon>Fungi</taxon>
        <taxon>Dikarya</taxon>
        <taxon>Basidiomycota</taxon>
        <taxon>Agaricomycotina</taxon>
        <taxon>Agaricomycetes</taxon>
        <taxon>Agaricomycetidae</taxon>
        <taxon>Agaricales</taxon>
        <taxon>Agaricineae</taxon>
        <taxon>Bolbitiaceae</taxon>
        <taxon>Cyclocybe</taxon>
    </lineage>
</organism>
<dbReference type="Pfam" id="PF03595">
    <property type="entry name" value="SLAC1"/>
    <property type="match status" value="1"/>
</dbReference>
<dbReference type="EMBL" id="CACVBS010000033">
    <property type="protein sequence ID" value="CAA7261553.1"/>
    <property type="molecule type" value="Genomic_DNA"/>
</dbReference>
<keyword evidence="2 5" id="KW-0812">Transmembrane</keyword>
<evidence type="ECO:0000313" key="7">
    <source>
        <dbReference type="Proteomes" id="UP000467700"/>
    </source>
</evidence>
<dbReference type="PANTHER" id="PTHR31162">
    <property type="entry name" value="MALIC ACID TRANSPORT PROTEIN-RELATED"/>
    <property type="match status" value="1"/>
</dbReference>
<comment type="caution">
    <text evidence="6">The sequence shown here is derived from an EMBL/GenBank/DDBJ whole genome shotgun (WGS) entry which is preliminary data.</text>
</comment>
<dbReference type="GO" id="GO:0016020">
    <property type="term" value="C:membrane"/>
    <property type="evidence" value="ECO:0007669"/>
    <property type="project" value="UniProtKB-SubCell"/>
</dbReference>
<dbReference type="InterPro" id="IPR004695">
    <property type="entry name" value="SLAC1/Mae1/Ssu1/TehA"/>
</dbReference>
<feature type="transmembrane region" description="Helical" evidence="5">
    <location>
        <begin position="93"/>
        <end position="112"/>
    </location>
</feature>
<dbReference type="GO" id="GO:0015140">
    <property type="term" value="F:malate transmembrane transporter activity"/>
    <property type="evidence" value="ECO:0007669"/>
    <property type="project" value="InterPro"/>
</dbReference>
<name>A0A8S0WGH8_CYCAE</name>
<dbReference type="OrthoDB" id="2901184at2759"/>
<feature type="transmembrane region" description="Helical" evidence="5">
    <location>
        <begin position="378"/>
        <end position="397"/>
    </location>
</feature>
<evidence type="ECO:0000313" key="6">
    <source>
        <dbReference type="EMBL" id="CAA7261553.1"/>
    </source>
</evidence>
<protein>
    <recommendedName>
        <fullName evidence="8">C4-dicarboxylate transporter/malic acid transport protein</fullName>
    </recommendedName>
</protein>
<comment type="subcellular location">
    <subcellularLocation>
        <location evidence="1">Membrane</location>
        <topology evidence="1">Multi-pass membrane protein</topology>
    </subcellularLocation>
</comment>
<evidence type="ECO:0000256" key="1">
    <source>
        <dbReference type="ARBA" id="ARBA00004141"/>
    </source>
</evidence>
<dbReference type="Gene3D" id="1.50.10.150">
    <property type="entry name" value="Voltage-dependent anion channel"/>
    <property type="match status" value="1"/>
</dbReference>
<dbReference type="CDD" id="cd09317">
    <property type="entry name" value="TDT_Mae1_like"/>
    <property type="match status" value="1"/>
</dbReference>
<feature type="transmembrane region" description="Helical" evidence="5">
    <location>
        <begin position="409"/>
        <end position="433"/>
    </location>
</feature>
<feature type="transmembrane region" description="Helical" evidence="5">
    <location>
        <begin position="161"/>
        <end position="184"/>
    </location>
</feature>
<evidence type="ECO:0000256" key="5">
    <source>
        <dbReference type="SAM" id="Phobius"/>
    </source>
</evidence>
<feature type="transmembrane region" description="Helical" evidence="5">
    <location>
        <begin position="301"/>
        <end position="319"/>
    </location>
</feature>
<evidence type="ECO:0000256" key="2">
    <source>
        <dbReference type="ARBA" id="ARBA00022692"/>
    </source>
</evidence>
<sequence>MPYPPYIELARRLQLSTDVFSAERFSGSLVYYSTASYLQALPRFSIHTLFTYIMSLHGIPMTSPTQTLTESPAQQKNTPRVTSFARRIHGWSWQAFPVGMGTGAVYVTLSSLKHRAGFLHQVETVFYFLNIALFLINTSSLLLQAILYPKKAFRLLKGPHTGIFVPLFVLSLATIIIGTVNYAVPSGHVSPEAIYALFWVYVALAVLACFAMLMIWFNEPHDIAHFSPAYAFLVFPMMLVGVVAFSVLKVMDIDDSRCLGVLLTGYFFQGLGFFMTFFYICIYIIRLIMTGFMQGHQANGAFVACGPPGFTALVLINLGEKSRQILPHYNLLSEIAGEVWYAASVMGALLLFGLAVFFFFFGALPYWFKVHKRLDEILGCWALTFPNVGWIVTLRLLGDIFHIHGFHIIHVIMCIVMFTTWAILFILTVVAFVKGSIFSSNPEDVVKDAATYFEGKRSFESSESDREKHVV</sequence>
<feature type="transmembrane region" description="Helical" evidence="5">
    <location>
        <begin position="229"/>
        <end position="248"/>
    </location>
</feature>
<evidence type="ECO:0000256" key="3">
    <source>
        <dbReference type="ARBA" id="ARBA00022989"/>
    </source>
</evidence>
<accession>A0A8S0WGH8</accession>
<dbReference type="InterPro" id="IPR030185">
    <property type="entry name" value="Mae1"/>
</dbReference>
<proteinExistence type="predicted"/>
<dbReference type="Proteomes" id="UP000467700">
    <property type="component" value="Unassembled WGS sequence"/>
</dbReference>
<dbReference type="PANTHER" id="PTHR31162:SF0">
    <property type="entry name" value="MALIC ACID TRANSPORT PROTEIN"/>
    <property type="match status" value="1"/>
</dbReference>
<feature type="transmembrane region" description="Helical" evidence="5">
    <location>
        <begin position="268"/>
        <end position="289"/>
    </location>
</feature>
<keyword evidence="7" id="KW-1185">Reference proteome</keyword>
<feature type="transmembrane region" description="Helical" evidence="5">
    <location>
        <begin position="339"/>
        <end position="366"/>
    </location>
</feature>
<reference evidence="6 7" key="1">
    <citation type="submission" date="2020-01" db="EMBL/GenBank/DDBJ databases">
        <authorList>
            <person name="Gupta K D."/>
        </authorList>
    </citation>
    <scope>NUCLEOTIDE SEQUENCE [LARGE SCALE GENOMIC DNA]</scope>
</reference>
<dbReference type="InterPro" id="IPR038665">
    <property type="entry name" value="Voltage-dep_anion_channel_sf"/>
</dbReference>
<evidence type="ECO:0008006" key="8">
    <source>
        <dbReference type="Google" id="ProtNLM"/>
    </source>
</evidence>
<keyword evidence="3 5" id="KW-1133">Transmembrane helix</keyword>